<dbReference type="KEGG" id="cxe:FOB82_00760"/>
<evidence type="ECO:0000259" key="2">
    <source>
        <dbReference type="Pfam" id="PF21946"/>
    </source>
</evidence>
<accession>A0A6B8TWV1</accession>
<keyword evidence="1" id="KW-0812">Transmembrane</keyword>
<protein>
    <submittedName>
        <fullName evidence="3">DUF3153 domain-containing protein</fullName>
    </submittedName>
</protein>
<keyword evidence="1" id="KW-1133">Transmembrane helix</keyword>
<evidence type="ECO:0000313" key="3">
    <source>
        <dbReference type="EMBL" id="QGS33695.1"/>
    </source>
</evidence>
<dbReference type="EMBL" id="CP046322">
    <property type="protein sequence ID" value="QGS33695.1"/>
    <property type="molecule type" value="Genomic_DNA"/>
</dbReference>
<organism evidence="3 4">
    <name type="scientific">Corynebacterium xerosis</name>
    <dbReference type="NCBI Taxonomy" id="1725"/>
    <lineage>
        <taxon>Bacteria</taxon>
        <taxon>Bacillati</taxon>
        <taxon>Actinomycetota</taxon>
        <taxon>Actinomycetes</taxon>
        <taxon>Mycobacteriales</taxon>
        <taxon>Corynebacteriaceae</taxon>
        <taxon>Corynebacterium</taxon>
    </lineage>
</organism>
<dbReference type="RefSeq" id="WP_155867229.1">
    <property type="nucleotide sequence ID" value="NZ_CP046322.1"/>
</dbReference>
<dbReference type="Proteomes" id="UP000426857">
    <property type="component" value="Chromosome"/>
</dbReference>
<feature type="domain" description="LppM" evidence="2">
    <location>
        <begin position="47"/>
        <end position="192"/>
    </location>
</feature>
<evidence type="ECO:0000313" key="4">
    <source>
        <dbReference type="Proteomes" id="UP000426857"/>
    </source>
</evidence>
<feature type="transmembrane region" description="Helical" evidence="1">
    <location>
        <begin position="202"/>
        <end position="224"/>
    </location>
</feature>
<gene>
    <name evidence="3" type="ORF">FOB82_00760</name>
</gene>
<dbReference type="AlphaFoldDB" id="A0A6B8TWV1"/>
<proteinExistence type="predicted"/>
<sequence>MTVETGSRATGGAAPAAFSSRWRGRARKALAVAALAPALALSGCFTTDAAMTITGSDRVNGTIHVSVPQSATDRENLWDVPDAFSDGVTVENGESGGDRTATYVVRDLTFEEVHDLVDSAAGDAIDLELERIGGNQVSVSGKASLTRHPGARVTLAIAFPAPVTGTNGTVDGGNTVRWTMDGGRDTTFWASSPAGSTDRDQLMLWAGIVSAAGILAALLVFLWARRDHDMRD</sequence>
<reference evidence="3 4" key="1">
    <citation type="submission" date="2019-11" db="EMBL/GenBank/DDBJ databases">
        <title>FDA dAtabase for Regulatory Grade micrObial Sequences (FDA-ARGOS): Supporting development and validation of Infectious Disease Dx tests.</title>
        <authorList>
            <person name="Kerrigan L."/>
            <person name="Long C."/>
            <person name="Tallon L."/>
            <person name="Sadzewicz L."/>
            <person name="Vavikolanu K."/>
            <person name="Mehta A."/>
            <person name="Aluvathingal J."/>
            <person name="Nadendla S."/>
            <person name="Yan Y."/>
            <person name="Sichtig H."/>
        </authorList>
    </citation>
    <scope>NUCLEOTIDE SEQUENCE [LARGE SCALE GENOMIC DNA]</scope>
    <source>
        <strain evidence="3 4">FDAARGOS_674</strain>
    </source>
</reference>
<keyword evidence="1" id="KW-0472">Membrane</keyword>
<evidence type="ECO:0000256" key="1">
    <source>
        <dbReference type="SAM" id="Phobius"/>
    </source>
</evidence>
<dbReference type="InterPro" id="IPR053807">
    <property type="entry name" value="LppM"/>
</dbReference>
<name>A0A6B8TWV1_9CORY</name>
<dbReference type="Pfam" id="PF21946">
    <property type="entry name" value="LppM"/>
    <property type="match status" value="1"/>
</dbReference>